<gene>
    <name evidence="2" type="ORF">GCM10023090_22990</name>
</gene>
<keyword evidence="1" id="KW-0472">Membrane</keyword>
<proteinExistence type="predicted"/>
<evidence type="ECO:0000313" key="2">
    <source>
        <dbReference type="EMBL" id="GAA4426698.1"/>
    </source>
</evidence>
<name>A0ABP8LD49_9BURK</name>
<reference evidence="3" key="1">
    <citation type="journal article" date="2019" name="Int. J. Syst. Evol. Microbiol.">
        <title>The Global Catalogue of Microorganisms (GCM) 10K type strain sequencing project: providing services to taxonomists for standard genome sequencing and annotation.</title>
        <authorList>
            <consortium name="The Broad Institute Genomics Platform"/>
            <consortium name="The Broad Institute Genome Sequencing Center for Infectious Disease"/>
            <person name="Wu L."/>
            <person name="Ma J."/>
        </authorList>
    </citation>
    <scope>NUCLEOTIDE SEQUENCE [LARGE SCALE GENOMIC DNA]</scope>
    <source>
        <strain evidence="3">JCM 31890</strain>
    </source>
</reference>
<evidence type="ECO:0000256" key="1">
    <source>
        <dbReference type="SAM" id="Phobius"/>
    </source>
</evidence>
<accession>A0ABP8LD49</accession>
<protein>
    <recommendedName>
        <fullName evidence="4">DUF2752 domain-containing protein</fullName>
    </recommendedName>
</protein>
<keyword evidence="3" id="KW-1185">Reference proteome</keyword>
<organism evidence="2 3">
    <name type="scientific">Acidovorax lacteus</name>
    <dbReference type="NCBI Taxonomy" id="1924988"/>
    <lineage>
        <taxon>Bacteria</taxon>
        <taxon>Pseudomonadati</taxon>
        <taxon>Pseudomonadota</taxon>
        <taxon>Betaproteobacteria</taxon>
        <taxon>Burkholderiales</taxon>
        <taxon>Comamonadaceae</taxon>
        <taxon>Acidovorax</taxon>
    </lineage>
</organism>
<dbReference type="InterPro" id="IPR021215">
    <property type="entry name" value="DUF2752"/>
</dbReference>
<dbReference type="Pfam" id="PF10825">
    <property type="entry name" value="DUF2752"/>
    <property type="match status" value="1"/>
</dbReference>
<dbReference type="EMBL" id="BAABEX010000026">
    <property type="protein sequence ID" value="GAA4426698.1"/>
    <property type="molecule type" value="Genomic_DNA"/>
</dbReference>
<sequence length="129" mass="13575">MPLPVADRLPRLALGLALPLAMAATPLWLRQGYSLGCGFRALTGLPCPLCGGTRACGALVQGDWAAAWAANPGAVVLLLWLGLCAAQAVAEGAAGWRRVRPWPWWQPWALRAVGGGLLLSWAARLAGWV</sequence>
<evidence type="ECO:0008006" key="4">
    <source>
        <dbReference type="Google" id="ProtNLM"/>
    </source>
</evidence>
<keyword evidence="1" id="KW-0812">Transmembrane</keyword>
<keyword evidence="1" id="KW-1133">Transmembrane helix</keyword>
<feature type="transmembrane region" description="Helical" evidence="1">
    <location>
        <begin position="12"/>
        <end position="29"/>
    </location>
</feature>
<comment type="caution">
    <text evidence="2">The sequence shown here is derived from an EMBL/GenBank/DDBJ whole genome shotgun (WGS) entry which is preliminary data.</text>
</comment>
<feature type="transmembrane region" description="Helical" evidence="1">
    <location>
        <begin position="74"/>
        <end position="96"/>
    </location>
</feature>
<evidence type="ECO:0000313" key="3">
    <source>
        <dbReference type="Proteomes" id="UP001501788"/>
    </source>
</evidence>
<dbReference type="Proteomes" id="UP001501788">
    <property type="component" value="Unassembled WGS sequence"/>
</dbReference>